<accession>A0A840BZK3</accession>
<evidence type="ECO:0000313" key="4">
    <source>
        <dbReference type="Proteomes" id="UP000577362"/>
    </source>
</evidence>
<dbReference type="RefSeq" id="WP_156332705.1">
    <property type="nucleotide sequence ID" value="NZ_JACIEN010000002.1"/>
</dbReference>
<dbReference type="Gene3D" id="3.55.50.30">
    <property type="match status" value="1"/>
</dbReference>
<organism evidence="3 4">
    <name type="scientific">Chelatococcus caeni</name>
    <dbReference type="NCBI Taxonomy" id="1348468"/>
    <lineage>
        <taxon>Bacteria</taxon>
        <taxon>Pseudomonadati</taxon>
        <taxon>Pseudomonadota</taxon>
        <taxon>Alphaproteobacteria</taxon>
        <taxon>Hyphomicrobiales</taxon>
        <taxon>Chelatococcaceae</taxon>
        <taxon>Chelatococcus</taxon>
    </lineage>
</organism>
<comment type="caution">
    <text evidence="3">The sequence shown here is derived from an EMBL/GenBank/DDBJ whole genome shotgun (WGS) entry which is preliminary data.</text>
</comment>
<name>A0A840BZK3_9HYPH</name>
<reference evidence="3 4" key="1">
    <citation type="submission" date="2020-08" db="EMBL/GenBank/DDBJ databases">
        <title>Genomic Encyclopedia of Type Strains, Phase IV (KMG-IV): sequencing the most valuable type-strain genomes for metagenomic binning, comparative biology and taxonomic classification.</title>
        <authorList>
            <person name="Goeker M."/>
        </authorList>
    </citation>
    <scope>NUCLEOTIDE SEQUENCE [LARGE SCALE GENOMIC DNA]</scope>
    <source>
        <strain evidence="3 4">DSM 103737</strain>
    </source>
</reference>
<evidence type="ECO:0000313" key="3">
    <source>
        <dbReference type="EMBL" id="MBB4017152.1"/>
    </source>
</evidence>
<feature type="domain" description="SPI-1 type 3 secretion system secretin N0" evidence="2">
    <location>
        <begin position="49"/>
        <end position="114"/>
    </location>
</feature>
<proteinExistence type="predicted"/>
<feature type="chain" id="PRO_5032900596" evidence="1">
    <location>
        <begin position="38"/>
        <end position="200"/>
    </location>
</feature>
<dbReference type="EMBL" id="JACIEN010000002">
    <property type="protein sequence ID" value="MBB4017152.1"/>
    <property type="molecule type" value="Genomic_DNA"/>
</dbReference>
<dbReference type="Gene3D" id="3.30.1370.120">
    <property type="match status" value="1"/>
</dbReference>
<dbReference type="Pfam" id="PF21304">
    <property type="entry name" value="T3S_SPI-1_N0"/>
    <property type="match status" value="1"/>
</dbReference>
<dbReference type="Proteomes" id="UP000577362">
    <property type="component" value="Unassembled WGS sequence"/>
</dbReference>
<feature type="signal peptide" evidence="1">
    <location>
        <begin position="1"/>
        <end position="37"/>
    </location>
</feature>
<keyword evidence="4" id="KW-1185">Reference proteome</keyword>
<keyword evidence="1" id="KW-0732">Signal</keyword>
<evidence type="ECO:0000256" key="1">
    <source>
        <dbReference type="SAM" id="SignalP"/>
    </source>
</evidence>
<protein>
    <submittedName>
        <fullName evidence="3">Type III secretion protein C</fullName>
    </submittedName>
</protein>
<sequence>MTLRGWSAGVLMSHMRRYRLAAFAAVIAGLAAPGAWATEPAWPTLSYDYIALDEDLRDVLTEFGNHMRIPVKLSDRVRGRVRGGILPAAPRTYLDDLCGRFGLSWYYDGTTLHISSSDEQRTEIVEYGSASPEELLKALRELGVADARYPVRLAQGRSVLSISGPPVYRTLVRQTLASLMKGGTPEARVRVFRAGAESSS</sequence>
<evidence type="ECO:0000259" key="2">
    <source>
        <dbReference type="Pfam" id="PF21304"/>
    </source>
</evidence>
<dbReference type="InterPro" id="IPR049034">
    <property type="entry name" value="T3S_SPI-1_N0"/>
</dbReference>
<gene>
    <name evidence="3" type="ORF">GGR16_002181</name>
</gene>
<dbReference type="AlphaFoldDB" id="A0A840BZK3"/>
<dbReference type="InterPro" id="IPR038591">
    <property type="entry name" value="NolW-like_sf"/>
</dbReference>